<keyword evidence="5" id="KW-0067">ATP-binding</keyword>
<dbReference type="EMBL" id="SUVG01000008">
    <property type="protein sequence ID" value="MBE6421821.1"/>
    <property type="molecule type" value="Genomic_DNA"/>
</dbReference>
<dbReference type="Pfam" id="PF02782">
    <property type="entry name" value="FGGY_C"/>
    <property type="match status" value="1"/>
</dbReference>
<dbReference type="PANTHER" id="PTHR10196">
    <property type="entry name" value="SUGAR KINASE"/>
    <property type="match status" value="1"/>
</dbReference>
<comment type="similarity">
    <text evidence="1">Belongs to the FGGY kinase family.</text>
</comment>
<proteinExistence type="inferred from homology"/>
<evidence type="ECO:0000256" key="4">
    <source>
        <dbReference type="ARBA" id="ARBA00022777"/>
    </source>
</evidence>
<dbReference type="InterPro" id="IPR018485">
    <property type="entry name" value="FGGY_C"/>
</dbReference>
<dbReference type="InterPro" id="IPR043129">
    <property type="entry name" value="ATPase_NBD"/>
</dbReference>
<evidence type="ECO:0000256" key="5">
    <source>
        <dbReference type="ARBA" id="ARBA00022840"/>
    </source>
</evidence>
<protein>
    <recommendedName>
        <fullName evidence="10">Glycerol kinase</fullName>
    </recommendedName>
</protein>
<comment type="caution">
    <text evidence="8">The sequence shown here is derived from an EMBL/GenBank/DDBJ whole genome shotgun (WGS) entry which is preliminary data.</text>
</comment>
<keyword evidence="4" id="KW-0418">Kinase</keyword>
<evidence type="ECO:0000313" key="8">
    <source>
        <dbReference type="EMBL" id="MBE6421821.1"/>
    </source>
</evidence>
<name>A0A928DRH8_9BACT</name>
<sequence length="483" mass="52273">MTEKYILSVDLGTSSFRAAAVSADGQIRLQKTVHIVPSRPAKGLSQYEADEMLSVAKQVINEVLEETSPSQAAGLAVSSQRSTVVLWDKTTGKALAPVLTWEDGRSFEEAEAAPVTQEEVHALTGLYKTPYFSAPKIAWCLKNIPPVKEALDAGNLLVAPIASYLVWHLTQGSVFATDTTLAQRMLLLDIRTQTWSARLCNAFGIPMVCLPALKPSCADYGTYNYKGVCIPVCAMGGDQQMAAAWSNLPQGGSLINYGTGAFWLYNAGEKNAILPGTLTSLAVSAENEKPRYFLEGPVNAAGSALLWLKTQGIAFADEELNDWCYSAQSPVWFLPALGGLGAPYWNFSVSPVFGGLSPLTRREDWVAGVVRSVAYLLADIGHYLQANGFVLNGPLKASGGLSRLAYLVQFQADIMQKEILLEKDTQASVLGAARKTMEFLGWDSSSWKEESATIVKPALPSAEAMELYGKWQAFLGWALKKPL</sequence>
<accession>A0A928DRH8</accession>
<keyword evidence="2" id="KW-0808">Transferase</keyword>
<evidence type="ECO:0000256" key="1">
    <source>
        <dbReference type="ARBA" id="ARBA00009156"/>
    </source>
</evidence>
<dbReference type="Pfam" id="PF00370">
    <property type="entry name" value="FGGY_N"/>
    <property type="match status" value="1"/>
</dbReference>
<keyword evidence="3" id="KW-0547">Nucleotide-binding</keyword>
<dbReference type="SUPFAM" id="SSF53067">
    <property type="entry name" value="Actin-like ATPase domain"/>
    <property type="match status" value="2"/>
</dbReference>
<evidence type="ECO:0000256" key="2">
    <source>
        <dbReference type="ARBA" id="ARBA00022679"/>
    </source>
</evidence>
<dbReference type="GO" id="GO:0005524">
    <property type="term" value="F:ATP binding"/>
    <property type="evidence" value="ECO:0007669"/>
    <property type="project" value="UniProtKB-KW"/>
</dbReference>
<dbReference type="Proteomes" id="UP000725649">
    <property type="component" value="Unassembled WGS sequence"/>
</dbReference>
<evidence type="ECO:0000256" key="3">
    <source>
        <dbReference type="ARBA" id="ARBA00022741"/>
    </source>
</evidence>
<dbReference type="InterPro" id="IPR018484">
    <property type="entry name" value="FGGY_N"/>
</dbReference>
<dbReference type="GO" id="GO:0004370">
    <property type="term" value="F:glycerol kinase activity"/>
    <property type="evidence" value="ECO:0007669"/>
    <property type="project" value="TreeGrafter"/>
</dbReference>
<organism evidence="8 9">
    <name type="scientific">Candidatus Avelusimicrobium gallicola</name>
    <dbReference type="NCBI Taxonomy" id="2562704"/>
    <lineage>
        <taxon>Bacteria</taxon>
        <taxon>Pseudomonadati</taxon>
        <taxon>Elusimicrobiota</taxon>
        <taxon>Elusimicrobia</taxon>
        <taxon>Elusimicrobiales</taxon>
        <taxon>Elusimicrobiaceae</taxon>
        <taxon>Candidatus Avelusimicrobium</taxon>
    </lineage>
</organism>
<evidence type="ECO:0000259" key="6">
    <source>
        <dbReference type="Pfam" id="PF00370"/>
    </source>
</evidence>
<evidence type="ECO:0000313" key="9">
    <source>
        <dbReference type="Proteomes" id="UP000725649"/>
    </source>
</evidence>
<evidence type="ECO:0000259" key="7">
    <source>
        <dbReference type="Pfam" id="PF02782"/>
    </source>
</evidence>
<dbReference type="Gene3D" id="3.30.420.40">
    <property type="match status" value="2"/>
</dbReference>
<dbReference type="PANTHER" id="PTHR10196:SF69">
    <property type="entry name" value="GLYCEROL KINASE"/>
    <property type="match status" value="1"/>
</dbReference>
<evidence type="ECO:0008006" key="10">
    <source>
        <dbReference type="Google" id="ProtNLM"/>
    </source>
</evidence>
<gene>
    <name evidence="8" type="ORF">E7027_06855</name>
</gene>
<dbReference type="AlphaFoldDB" id="A0A928DRH8"/>
<dbReference type="GO" id="GO:0005829">
    <property type="term" value="C:cytosol"/>
    <property type="evidence" value="ECO:0007669"/>
    <property type="project" value="TreeGrafter"/>
</dbReference>
<dbReference type="GO" id="GO:0019563">
    <property type="term" value="P:glycerol catabolic process"/>
    <property type="evidence" value="ECO:0007669"/>
    <property type="project" value="TreeGrafter"/>
</dbReference>
<feature type="domain" description="Carbohydrate kinase FGGY C-terminal" evidence="7">
    <location>
        <begin position="255"/>
        <end position="434"/>
    </location>
</feature>
<dbReference type="InterPro" id="IPR000577">
    <property type="entry name" value="Carb_kinase_FGGY"/>
</dbReference>
<reference evidence="8" key="1">
    <citation type="submission" date="2019-04" db="EMBL/GenBank/DDBJ databases">
        <title>Evolution of Biomass-Degrading Anaerobic Consortia Revealed by Metagenomics.</title>
        <authorList>
            <person name="Peng X."/>
        </authorList>
    </citation>
    <scope>NUCLEOTIDE SEQUENCE</scope>
    <source>
        <strain evidence="8">SIG66</strain>
    </source>
</reference>
<feature type="domain" description="Carbohydrate kinase FGGY N-terminal" evidence="6">
    <location>
        <begin position="5"/>
        <end position="243"/>
    </location>
</feature>
<dbReference type="PIRSF" id="PIRSF000538">
    <property type="entry name" value="GlpK"/>
    <property type="match status" value="1"/>
</dbReference>